<feature type="transmembrane region" description="Helical" evidence="8">
    <location>
        <begin position="406"/>
        <end position="424"/>
    </location>
</feature>
<dbReference type="GO" id="GO:0005886">
    <property type="term" value="C:plasma membrane"/>
    <property type="evidence" value="ECO:0007669"/>
    <property type="project" value="UniProtKB-SubCell"/>
</dbReference>
<evidence type="ECO:0000256" key="8">
    <source>
        <dbReference type="SAM" id="Phobius"/>
    </source>
</evidence>
<proteinExistence type="inferred from homology"/>
<comment type="similarity">
    <text evidence="2 7">Belongs to the membrane-bound acyltransferase family.</text>
</comment>
<gene>
    <name evidence="9" type="ORF">CS538_04715</name>
</gene>
<dbReference type="EMBL" id="PEIK01000003">
    <property type="protein sequence ID" value="PIH05137.1"/>
    <property type="molecule type" value="Genomic_DNA"/>
</dbReference>
<protein>
    <submittedName>
        <fullName evidence="9">Membrane-bound O-acyltransferase family protein</fullName>
    </submittedName>
</protein>
<evidence type="ECO:0000256" key="6">
    <source>
        <dbReference type="ARBA" id="ARBA00023136"/>
    </source>
</evidence>
<dbReference type="AlphaFoldDB" id="A0A2G7HJ42"/>
<feature type="transmembrane region" description="Helical" evidence="8">
    <location>
        <begin position="461"/>
        <end position="483"/>
    </location>
</feature>
<keyword evidence="10" id="KW-1185">Reference proteome</keyword>
<comment type="subcellular location">
    <subcellularLocation>
        <location evidence="1">Cell membrane</location>
        <topology evidence="1">Multi-pass membrane protein</topology>
    </subcellularLocation>
</comment>
<accession>A0A2G7HJ42</accession>
<dbReference type="InterPro" id="IPR028362">
    <property type="entry name" value="AlgI"/>
</dbReference>
<evidence type="ECO:0000313" key="10">
    <source>
        <dbReference type="Proteomes" id="UP000231322"/>
    </source>
</evidence>
<dbReference type="RefSeq" id="WP_099838359.1">
    <property type="nucleotide sequence ID" value="NZ_PEIK01000003.1"/>
</dbReference>
<feature type="transmembrane region" description="Helical" evidence="8">
    <location>
        <begin position="375"/>
        <end position="394"/>
    </location>
</feature>
<evidence type="ECO:0000256" key="5">
    <source>
        <dbReference type="ARBA" id="ARBA00022989"/>
    </source>
</evidence>
<dbReference type="PANTHER" id="PTHR13285:SF18">
    <property type="entry name" value="PROTEIN-CYSTEINE N-PALMITOYLTRANSFERASE RASP"/>
    <property type="match status" value="1"/>
</dbReference>
<dbReference type="InterPro" id="IPR024194">
    <property type="entry name" value="Ac/AlaTfrase_AlgI/DltB"/>
</dbReference>
<sequence length="495" mass="58410">MLFNSMHFLLFFPIVTFIYFFIPHKFRYIWLLITSYYFYMSWNPKYALLIGISTIITYLSGILIEKSNKITDKQKSKFFKKLWVFLSLFINLSILFLFKYCNFFTYTLTKIFSLINITIKVPSFDFILPVGISFYTFQALSYTIDVYRGNIKFEKNLGKYALFVSFFPQLVAGPIEKSKDLLNQFNEKHIFDYNRVKNGLVLMLWGFFQKVFVSDRLAILVDTVFNNPSNYKGLEIIVASVFFAIQIYCDFSSYSNIARGAAEVMGFDLSLNFKQPYFSKSIQEFWRRWHITLGAWFKDYLYIPLGGNKCSKWRRYFNNMVVFLISGLWHGAAINFIIWGGLHGFYIIIGDMLKPLKEKIINNLKIKTNVFSFKLFQTLFTFILVDFSWIFFRANSFSEAKLLIKNMFYFNPWIFTSGSIYNLGLDQNDFKMSILGILIVFIIDSITRNKDIRVELSNQNIVFRWAIYLSAIFFVLILGIYGAGYDANQFIYFQF</sequence>
<evidence type="ECO:0000256" key="2">
    <source>
        <dbReference type="ARBA" id="ARBA00010323"/>
    </source>
</evidence>
<evidence type="ECO:0000256" key="3">
    <source>
        <dbReference type="ARBA" id="ARBA00022475"/>
    </source>
</evidence>
<evidence type="ECO:0000313" key="9">
    <source>
        <dbReference type="EMBL" id="PIH05137.1"/>
    </source>
</evidence>
<name>A0A2G7HJ42_9CLOT</name>
<dbReference type="Proteomes" id="UP000231322">
    <property type="component" value="Unassembled WGS sequence"/>
</dbReference>
<evidence type="ECO:0000256" key="4">
    <source>
        <dbReference type="ARBA" id="ARBA00022692"/>
    </source>
</evidence>
<keyword evidence="4 8" id="KW-0812">Transmembrane</keyword>
<dbReference type="PIRSF" id="PIRSF500217">
    <property type="entry name" value="AlgI"/>
    <property type="match status" value="1"/>
</dbReference>
<evidence type="ECO:0000256" key="7">
    <source>
        <dbReference type="PIRNR" id="PIRNR016636"/>
    </source>
</evidence>
<comment type="caution">
    <text evidence="9">The sequence shown here is derived from an EMBL/GenBank/DDBJ whole genome shotgun (WGS) entry which is preliminary data.</text>
</comment>
<keyword evidence="5 8" id="KW-1133">Transmembrane helix</keyword>
<dbReference type="PIRSF" id="PIRSF016636">
    <property type="entry name" value="AlgI_DltB"/>
    <property type="match status" value="1"/>
</dbReference>
<dbReference type="InterPro" id="IPR051085">
    <property type="entry name" value="MB_O-acyltransferase"/>
</dbReference>
<keyword evidence="7 9" id="KW-0808">Transferase</keyword>
<feature type="transmembrane region" description="Helical" evidence="8">
    <location>
        <begin position="46"/>
        <end position="64"/>
    </location>
</feature>
<keyword evidence="3 7" id="KW-1003">Cell membrane</keyword>
<dbReference type="Pfam" id="PF03062">
    <property type="entry name" value="MBOAT"/>
    <property type="match status" value="1"/>
</dbReference>
<feature type="transmembrane region" description="Helical" evidence="8">
    <location>
        <begin position="321"/>
        <end position="349"/>
    </location>
</feature>
<feature type="transmembrane region" description="Helical" evidence="8">
    <location>
        <begin position="7"/>
        <end position="26"/>
    </location>
</feature>
<dbReference type="PANTHER" id="PTHR13285">
    <property type="entry name" value="ACYLTRANSFERASE"/>
    <property type="match status" value="1"/>
</dbReference>
<dbReference type="InterPro" id="IPR004299">
    <property type="entry name" value="MBOAT_fam"/>
</dbReference>
<organism evidence="9 10">
    <name type="scientific">Clostridium combesii</name>
    <dbReference type="NCBI Taxonomy" id="39481"/>
    <lineage>
        <taxon>Bacteria</taxon>
        <taxon>Bacillati</taxon>
        <taxon>Bacillota</taxon>
        <taxon>Clostridia</taxon>
        <taxon>Eubacteriales</taxon>
        <taxon>Clostridiaceae</taxon>
        <taxon>Clostridium</taxon>
    </lineage>
</organism>
<dbReference type="GO" id="GO:0042121">
    <property type="term" value="P:alginic acid biosynthetic process"/>
    <property type="evidence" value="ECO:0007669"/>
    <property type="project" value="InterPro"/>
</dbReference>
<reference evidence="9 10" key="1">
    <citation type="submission" date="2017-10" db="EMBL/GenBank/DDBJ databases">
        <title>Reclassification of Eubacterium combesii and discrepancies in the nomenclature of botulinum neurotoxin producing clostridia. Request for an Opinion.</title>
        <authorList>
            <person name="Dobritsa A.P."/>
            <person name="Kutumbaka K.K."/>
            <person name="Samadpour M."/>
        </authorList>
    </citation>
    <scope>NUCLEOTIDE SEQUENCE [LARGE SCALE GENOMIC DNA]</scope>
    <source>
        <strain evidence="9 10">DSM 20696</strain>
    </source>
</reference>
<feature type="transmembrane region" description="Helical" evidence="8">
    <location>
        <begin position="84"/>
        <end position="106"/>
    </location>
</feature>
<evidence type="ECO:0000256" key="1">
    <source>
        <dbReference type="ARBA" id="ARBA00004651"/>
    </source>
</evidence>
<dbReference type="GO" id="GO:0016746">
    <property type="term" value="F:acyltransferase activity"/>
    <property type="evidence" value="ECO:0007669"/>
    <property type="project" value="UniProtKB-KW"/>
</dbReference>
<keyword evidence="6 7" id="KW-0472">Membrane</keyword>
<keyword evidence="7 9" id="KW-0012">Acyltransferase</keyword>